<feature type="transmembrane region" description="Helical" evidence="1">
    <location>
        <begin position="186"/>
        <end position="207"/>
    </location>
</feature>
<feature type="transmembrane region" description="Helical" evidence="1">
    <location>
        <begin position="99"/>
        <end position="120"/>
    </location>
</feature>
<proteinExistence type="predicted"/>
<evidence type="ECO:0000313" key="3">
    <source>
        <dbReference type="Proteomes" id="UP000004550"/>
    </source>
</evidence>
<sequence length="655" mass="71339">MTFLLADLSSLSLGIVLGFGLILLPGLGFARILTRAGLETGRGWTRIAWGLILAFAVLPAVDALLVRALGLAAMVTFHGLLAIYGLADHRTLRPPMASQLLGAVLLWLFIVIFDSVDFPIAGKLNQSLLYIDLVKHAATTHAIVRDGLPFQDPFFARPGGVGYYYYYYLWSAAIEWTSALFVSPRMAFTASLFWAGLALPAALWCVAREAGLVRTGRERVFMGLVTLFCFVSGADLIMMALRFTATGVVDAQSDWWNTTVGFAVYSAIGVPHHLTAMIAAWVGLLLLVRAQALRGRRAALLSLMAGLAVATCFGSSVWVMLTIAPVLVIWGAISLWRREPWLTLAGTAALVASALQICDLLHFRHDSGFPVGVTVRAFTVLMPEGGWWNLLNAALLPLNYGIEFGIFAWGTISWWGMRDRPAPTAMSRLLLASALCALAVATFLKSTILNNDLAWRSIWFVQFAAILWTAAALQGPVKRLRDTRWSVKALLALGIAAVLWDIVGLRFIRPPYMATSDGDLIAARADDDDQRAVYEWATLHLPTSAIIQHNPALHRRMFDFGLYGTHRTGVADRDANLFGAPAADVAARIAMLKPIYIQALPAADMVRRARNAGVDYLMFASSDPLWKSSGGPPAGLRCLYRQPSACLVSVKDIAP</sequence>
<feature type="transmembrane region" description="Helical" evidence="1">
    <location>
        <begin position="300"/>
        <end position="329"/>
    </location>
</feature>
<reference evidence="2 3" key="1">
    <citation type="journal article" date="2012" name="J. Bacteriol.">
        <title>Genome sequence of Sphingobium indicum B90A, a hexachlorocyclohexane-degrading bacterium.</title>
        <authorList>
            <person name="Anand S."/>
            <person name="Sangwan N."/>
            <person name="Lata P."/>
            <person name="Kaur J."/>
            <person name="Dua A."/>
            <person name="Singh A.K."/>
            <person name="Verma M."/>
            <person name="Kaur J."/>
            <person name="Khurana J.P."/>
            <person name="Khurana P."/>
            <person name="Mathur S."/>
            <person name="Lal R."/>
        </authorList>
    </citation>
    <scope>NUCLEOTIDE SEQUENCE [LARGE SCALE GENOMIC DNA]</scope>
    <source>
        <strain evidence="3">DSM 16412 / CCM 7286 / MTCC 6364 / B90A</strain>
    </source>
</reference>
<feature type="transmembrane region" description="Helical" evidence="1">
    <location>
        <begin position="219"/>
        <end position="243"/>
    </location>
</feature>
<name>A0A1L5BJX3_SPHIB</name>
<keyword evidence="1" id="KW-1133">Transmembrane helix</keyword>
<feature type="transmembrane region" description="Helical" evidence="1">
    <location>
        <begin position="429"/>
        <end position="448"/>
    </location>
</feature>
<accession>A0A1L5BJX3</accession>
<feature type="transmembrane region" description="Helical" evidence="1">
    <location>
        <begin position="400"/>
        <end position="417"/>
    </location>
</feature>
<dbReference type="AlphaFoldDB" id="A0A1L5BJX3"/>
<feature type="transmembrane region" description="Helical" evidence="1">
    <location>
        <begin position="44"/>
        <end position="61"/>
    </location>
</feature>
<feature type="transmembrane region" description="Helical" evidence="1">
    <location>
        <begin position="485"/>
        <end position="508"/>
    </location>
</feature>
<keyword evidence="1" id="KW-0812">Transmembrane</keyword>
<keyword evidence="1" id="KW-0472">Membrane</keyword>
<feature type="transmembrane region" description="Helical" evidence="1">
    <location>
        <begin position="12"/>
        <end position="32"/>
    </location>
</feature>
<feature type="transmembrane region" description="Helical" evidence="1">
    <location>
        <begin position="454"/>
        <end position="473"/>
    </location>
</feature>
<protein>
    <submittedName>
        <fullName evidence="2">Uncharacterized protein</fullName>
    </submittedName>
</protein>
<dbReference type="EMBL" id="CP013070">
    <property type="protein sequence ID" value="APL93077.1"/>
    <property type="molecule type" value="Genomic_DNA"/>
</dbReference>
<evidence type="ECO:0000256" key="1">
    <source>
        <dbReference type="SAM" id="Phobius"/>
    </source>
</evidence>
<gene>
    <name evidence="2" type="ORF">SIDU_00165</name>
</gene>
<feature type="transmembrane region" description="Helical" evidence="1">
    <location>
        <begin position="263"/>
        <end position="288"/>
    </location>
</feature>
<organism evidence="2 3">
    <name type="scientific">Sphingobium indicum (strain DSM 16412 / CCM 7286 / MTCC 6364 / B90A)</name>
    <dbReference type="NCBI Taxonomy" id="861109"/>
    <lineage>
        <taxon>Bacteria</taxon>
        <taxon>Pseudomonadati</taxon>
        <taxon>Pseudomonadota</taxon>
        <taxon>Alphaproteobacteria</taxon>
        <taxon>Sphingomonadales</taxon>
        <taxon>Sphingomonadaceae</taxon>
        <taxon>Sphingobium</taxon>
    </lineage>
</organism>
<dbReference type="Proteomes" id="UP000004550">
    <property type="component" value="Chromosome"/>
</dbReference>
<evidence type="ECO:0000313" key="2">
    <source>
        <dbReference type="EMBL" id="APL93077.1"/>
    </source>
</evidence>
<dbReference type="KEGG" id="sinb:SIDU_00165"/>
<feature type="transmembrane region" description="Helical" evidence="1">
    <location>
        <begin position="67"/>
        <end position="87"/>
    </location>
</feature>